<dbReference type="OrthoDB" id="245150at2759"/>
<gene>
    <name evidence="6" type="primary">vps25</name>
    <name evidence="6" type="ORF">EVAR_75778_1</name>
</gene>
<comment type="domain">
    <text evidence="5">The EXKPK motif is conserved in inositol-pentakisphosphate 2-kinases of both family 1 and 2.</text>
</comment>
<dbReference type="InterPro" id="IPR043001">
    <property type="entry name" value="IP5_2-K_N_lobe"/>
</dbReference>
<organism evidence="6 7">
    <name type="scientific">Eumeta variegata</name>
    <name type="common">Bagworm moth</name>
    <name type="synonym">Eumeta japonica</name>
    <dbReference type="NCBI Taxonomy" id="151549"/>
    <lineage>
        <taxon>Eukaryota</taxon>
        <taxon>Metazoa</taxon>
        <taxon>Ecdysozoa</taxon>
        <taxon>Arthropoda</taxon>
        <taxon>Hexapoda</taxon>
        <taxon>Insecta</taxon>
        <taxon>Pterygota</taxon>
        <taxon>Neoptera</taxon>
        <taxon>Endopterygota</taxon>
        <taxon>Lepidoptera</taxon>
        <taxon>Glossata</taxon>
        <taxon>Ditrysia</taxon>
        <taxon>Tineoidea</taxon>
        <taxon>Psychidae</taxon>
        <taxon>Oiketicinae</taxon>
        <taxon>Eumeta</taxon>
    </lineage>
</organism>
<dbReference type="GO" id="GO:0043328">
    <property type="term" value="P:protein transport to vacuole involved in ubiquitin-dependent protein catabolic process via the multivesicular body sorting pathway"/>
    <property type="evidence" value="ECO:0007669"/>
    <property type="project" value="TreeGrafter"/>
</dbReference>
<dbReference type="InterPro" id="IPR009286">
    <property type="entry name" value="Ins_P5_2-kin"/>
</dbReference>
<dbReference type="InterPro" id="IPR014041">
    <property type="entry name" value="ESCRT-II_cplx_Vps25-sub_N"/>
</dbReference>
<dbReference type="GO" id="GO:0005524">
    <property type="term" value="F:ATP binding"/>
    <property type="evidence" value="ECO:0007669"/>
    <property type="project" value="UniProtKB-KW"/>
</dbReference>
<dbReference type="EC" id="2.7.1.158" evidence="5"/>
<sequence length="435" mass="50114">MDFVDIENIRWKYINEGNLHIVIEIVGTDLVLRLIKKDDQSLDLEYIDNAVNFVNIIVLPLLRQDENLKVKIVRIRENTAAKLMKELSVYRPKDRLIKSNISSYAVMAPNLAKWSDNCEDISDINDYEYIPLVLDLISSKKLNLYEHKDREVFLSICPPLYLAVISSIVKDCSIMISFSETNDDVTGCHVAVINNYKMYYKVGVTDLEPKPLSTLLKRDNYEKKLLEVYNNMCPKHTNSEMSVRVAQNWFKHLQSSDFDVKDEPHSGRHVTDKDDPILEKVEIQPHTETKAKQLDAWQQLIVDYLKATKQSAIDIREIQSTPLFNNTSINRKLSQESILIILEDMAKKGKAAPVDKSKMVWEIYWHSLDEWGNMLYSWACNNGMNNAVCTIFELREGDNTVDEVSESGPLSFSFIISIPCPLDILFPLKRLAMRS</sequence>
<proteinExistence type="inferred from homology"/>
<evidence type="ECO:0000256" key="5">
    <source>
        <dbReference type="RuleBase" id="RU364126"/>
    </source>
</evidence>
<dbReference type="SUPFAM" id="SSF46785">
    <property type="entry name" value="Winged helix' DNA-binding domain"/>
    <property type="match status" value="2"/>
</dbReference>
<keyword evidence="4" id="KW-0653">Protein transport</keyword>
<dbReference type="InterPro" id="IPR036388">
    <property type="entry name" value="WH-like_DNA-bd_sf"/>
</dbReference>
<evidence type="ECO:0000256" key="3">
    <source>
        <dbReference type="ARBA" id="ARBA00022448"/>
    </source>
</evidence>
<comment type="caution">
    <text evidence="6">The sequence shown here is derived from an EMBL/GenBank/DDBJ whole genome shotgun (WGS) entry which is preliminary data.</text>
</comment>
<evidence type="ECO:0000256" key="4">
    <source>
        <dbReference type="ARBA" id="ARBA00022927"/>
    </source>
</evidence>
<dbReference type="GO" id="GO:0042803">
    <property type="term" value="F:protein homodimerization activity"/>
    <property type="evidence" value="ECO:0007669"/>
    <property type="project" value="TreeGrafter"/>
</dbReference>
<dbReference type="GO" id="GO:0005198">
    <property type="term" value="F:structural molecule activity"/>
    <property type="evidence" value="ECO:0007669"/>
    <property type="project" value="TreeGrafter"/>
</dbReference>
<dbReference type="PANTHER" id="PTHR13149">
    <property type="entry name" value="VACUOLAR PROTEIN SORTING-ASSOCIATED PROTEIN VPS25"/>
    <property type="match status" value="1"/>
</dbReference>
<dbReference type="Gene3D" id="1.10.10.570">
    <property type="entry name" value="Winged helix' DNA-binding domain. Chain C. Domain 1"/>
    <property type="match status" value="1"/>
</dbReference>
<dbReference type="EMBL" id="BGZK01000051">
    <property type="protein sequence ID" value="GBP12344.1"/>
    <property type="molecule type" value="Genomic_DNA"/>
</dbReference>
<dbReference type="Pfam" id="PF05871">
    <property type="entry name" value="ESCRT-II"/>
    <property type="match status" value="1"/>
</dbReference>
<accession>A0A4C1TDX8</accession>
<dbReference type="GO" id="GO:0000814">
    <property type="term" value="C:ESCRT II complex"/>
    <property type="evidence" value="ECO:0007669"/>
    <property type="project" value="InterPro"/>
</dbReference>
<evidence type="ECO:0000313" key="7">
    <source>
        <dbReference type="Proteomes" id="UP000299102"/>
    </source>
</evidence>
<dbReference type="STRING" id="151549.A0A4C1TDX8"/>
<keyword evidence="3" id="KW-0813">Transport</keyword>
<comment type="similarity">
    <text evidence="2">Belongs to the VPS25 family.</text>
</comment>
<comment type="catalytic activity">
    <reaction evidence="5">
        <text>1D-myo-inositol 1,3,4,5,6-pentakisphosphate + ATP = 1D-myo-inositol hexakisphosphate + ADP + H(+)</text>
        <dbReference type="Rhea" id="RHEA:20313"/>
        <dbReference type="ChEBI" id="CHEBI:15378"/>
        <dbReference type="ChEBI" id="CHEBI:30616"/>
        <dbReference type="ChEBI" id="CHEBI:57733"/>
        <dbReference type="ChEBI" id="CHEBI:58130"/>
        <dbReference type="ChEBI" id="CHEBI:456216"/>
        <dbReference type="EC" id="2.7.1.158"/>
    </reaction>
</comment>
<reference evidence="6 7" key="1">
    <citation type="journal article" date="2019" name="Commun. Biol.">
        <title>The bagworm genome reveals a unique fibroin gene that provides high tensile strength.</title>
        <authorList>
            <person name="Kono N."/>
            <person name="Nakamura H."/>
            <person name="Ohtoshi R."/>
            <person name="Tomita M."/>
            <person name="Numata K."/>
            <person name="Arakawa K."/>
        </authorList>
    </citation>
    <scope>NUCLEOTIDE SEQUENCE [LARGE SCALE GENOMIC DNA]</scope>
</reference>
<dbReference type="InterPro" id="IPR036390">
    <property type="entry name" value="WH_DNA-bd_sf"/>
</dbReference>
<dbReference type="AlphaFoldDB" id="A0A4C1TDX8"/>
<keyword evidence="5" id="KW-0418">Kinase</keyword>
<dbReference type="InterPro" id="IPR008570">
    <property type="entry name" value="ESCRT-II_cplx_Vps25-sub"/>
</dbReference>
<keyword evidence="5" id="KW-0547">Nucleotide-binding</keyword>
<name>A0A4C1TDX8_EUMVA</name>
<dbReference type="GO" id="GO:0035299">
    <property type="term" value="F:inositol-1,3,4,5,6-pentakisphosphate 2-kinase activity"/>
    <property type="evidence" value="ECO:0007669"/>
    <property type="project" value="UniProtKB-EC"/>
</dbReference>
<keyword evidence="5" id="KW-0067">ATP-binding</keyword>
<comment type="function">
    <text evidence="5">Phosphorylates Ins(1,3,4,5,6)P5 at position 2 to form Ins(1,2,3,4,5,6)P6 (InsP6 or phytate).</text>
</comment>
<dbReference type="Pfam" id="PF06090">
    <property type="entry name" value="Ins_P5_2-kin"/>
    <property type="match status" value="2"/>
</dbReference>
<evidence type="ECO:0000256" key="2">
    <source>
        <dbReference type="ARBA" id="ARBA00009674"/>
    </source>
</evidence>
<evidence type="ECO:0000313" key="6">
    <source>
        <dbReference type="EMBL" id="GBP12344.1"/>
    </source>
</evidence>
<comment type="similarity">
    <text evidence="1">Belongs to the IPK1 type 2 family.</text>
</comment>
<evidence type="ECO:0000256" key="1">
    <source>
        <dbReference type="ARBA" id="ARBA00007229"/>
    </source>
</evidence>
<dbReference type="Proteomes" id="UP000299102">
    <property type="component" value="Unassembled WGS sequence"/>
</dbReference>
<keyword evidence="5" id="KW-0808">Transferase</keyword>
<dbReference type="Gene3D" id="3.30.200.110">
    <property type="entry name" value="Inositol-pentakisphosphate 2-kinase, N-lobe"/>
    <property type="match status" value="1"/>
</dbReference>
<dbReference type="Gene3D" id="1.10.10.10">
    <property type="entry name" value="Winged helix-like DNA-binding domain superfamily/Winged helix DNA-binding domain"/>
    <property type="match status" value="1"/>
</dbReference>
<keyword evidence="7" id="KW-1185">Reference proteome</keyword>
<dbReference type="PANTHER" id="PTHR13149:SF0">
    <property type="entry name" value="VACUOLAR PROTEIN-SORTING-ASSOCIATED PROTEIN 25"/>
    <property type="match status" value="1"/>
</dbReference>
<protein>
    <recommendedName>
        <fullName evidence="5">Inositol-pentakisphosphate 2-kinase</fullName>
        <ecNumber evidence="5">2.7.1.158</ecNumber>
    </recommendedName>
</protein>